<dbReference type="RefSeq" id="WP_160345088.1">
    <property type="nucleotide sequence ID" value="NZ_WSRR01000005.1"/>
</dbReference>
<organism evidence="3 4">
    <name type="scientific">Adlercreutzia mucosicola</name>
    <dbReference type="NCBI Taxonomy" id="580026"/>
    <lineage>
        <taxon>Bacteria</taxon>
        <taxon>Bacillati</taxon>
        <taxon>Actinomycetota</taxon>
        <taxon>Coriobacteriia</taxon>
        <taxon>Eggerthellales</taxon>
        <taxon>Eggerthellaceae</taxon>
        <taxon>Adlercreutzia</taxon>
    </lineage>
</organism>
<dbReference type="AlphaFoldDB" id="A0A6N8JN56"/>
<dbReference type="OrthoDB" id="3171697at2"/>
<dbReference type="GO" id="GO:0016887">
    <property type="term" value="F:ATP hydrolysis activity"/>
    <property type="evidence" value="ECO:0007669"/>
    <property type="project" value="TreeGrafter"/>
</dbReference>
<feature type="region of interest" description="Disordered" evidence="1">
    <location>
        <begin position="463"/>
        <end position="504"/>
    </location>
</feature>
<feature type="compositionally biased region" description="Basic and acidic residues" evidence="1">
    <location>
        <begin position="474"/>
        <end position="486"/>
    </location>
</feature>
<feature type="domain" description="CobQ/CobB/MinD/ParA nucleotide binding" evidence="2">
    <location>
        <begin position="221"/>
        <end position="259"/>
    </location>
</feature>
<dbReference type="GO" id="GO:0005829">
    <property type="term" value="C:cytosol"/>
    <property type="evidence" value="ECO:0007669"/>
    <property type="project" value="TreeGrafter"/>
</dbReference>
<dbReference type="Pfam" id="PF01656">
    <property type="entry name" value="CbiA"/>
    <property type="match status" value="1"/>
</dbReference>
<dbReference type="InterPro" id="IPR027417">
    <property type="entry name" value="P-loop_NTPase"/>
</dbReference>
<dbReference type="EMBL" id="WSRR01000005">
    <property type="protein sequence ID" value="MVX60517.1"/>
    <property type="molecule type" value="Genomic_DNA"/>
</dbReference>
<dbReference type="Proteomes" id="UP000463388">
    <property type="component" value="Unassembled WGS sequence"/>
</dbReference>
<dbReference type="GO" id="GO:0009898">
    <property type="term" value="C:cytoplasmic side of plasma membrane"/>
    <property type="evidence" value="ECO:0007669"/>
    <property type="project" value="TreeGrafter"/>
</dbReference>
<dbReference type="SUPFAM" id="SSF52540">
    <property type="entry name" value="P-loop containing nucleoside triphosphate hydrolases"/>
    <property type="match status" value="1"/>
</dbReference>
<accession>A0A6N8JN56</accession>
<sequence>MAKARIAVCVGAESSFGALLSPTTDVARSLPPWLVVMPSAPETRSALSEATGVEEVWVTSGDEVGAINLAAACKADDPAKKVYLVHGEATGSVRSRMHAAALDGIRSVQDFAALLQGEGGMAPSEERPEAETARSGGGVPGGEEAPSAKVAVPADPPGIGAGASSAGALAVSAATTAAPSGHGEPSLRGRAVAAPTPLGTSSRIANGTSSAEGVHGGFLFTVVSGSGGAGKSTVATLAAHLACRRGLRTALLDADLQFGDLGELTGDCARVPVEEVTRDAPALSAVRDEPLVLIEAPRRLEAAEVVAASLGEVIDELLAQFDFVAVNTGAGWDEQRLMLLERSVTSLFLVDQRASSVRACRHALDLCLRCGVATSSFLLAVNRCSRQAPFTSIDVSSALHGAHVAELSEGGREVEELLGAGMAEVLVASRNPLCASIDRLLDEIMPSSGRGALSEGSALRAATQRGLRMAAPRDGSRRRGRGEPGGRRRGRKEAKRTALSGVAG</sequence>
<comment type="caution">
    <text evidence="3">The sequence shown here is derived from an EMBL/GenBank/DDBJ whole genome shotgun (WGS) entry which is preliminary data.</text>
</comment>
<evidence type="ECO:0000259" key="2">
    <source>
        <dbReference type="Pfam" id="PF01656"/>
    </source>
</evidence>
<dbReference type="PANTHER" id="PTHR43384">
    <property type="entry name" value="SEPTUM SITE-DETERMINING PROTEIN MIND HOMOLOG, CHLOROPLASTIC-RELATED"/>
    <property type="match status" value="1"/>
</dbReference>
<gene>
    <name evidence="3" type="ORF">GKZ27_03450</name>
</gene>
<dbReference type="GO" id="GO:0051782">
    <property type="term" value="P:negative regulation of cell division"/>
    <property type="evidence" value="ECO:0007669"/>
    <property type="project" value="TreeGrafter"/>
</dbReference>
<reference evidence="3 4" key="1">
    <citation type="submission" date="2019-12" db="EMBL/GenBank/DDBJ databases">
        <title>Microbes associate with the intestines of laboratory mice.</title>
        <authorList>
            <person name="Navarre W."/>
            <person name="Wong E."/>
        </authorList>
    </citation>
    <scope>NUCLEOTIDE SEQUENCE [LARGE SCALE GENOMIC DNA]</scope>
    <source>
        <strain evidence="3 4">NM66_B29</strain>
    </source>
</reference>
<evidence type="ECO:0000256" key="1">
    <source>
        <dbReference type="SAM" id="MobiDB-lite"/>
    </source>
</evidence>
<name>A0A6N8JN56_9ACTN</name>
<evidence type="ECO:0000313" key="4">
    <source>
        <dbReference type="Proteomes" id="UP000463388"/>
    </source>
</evidence>
<dbReference type="InterPro" id="IPR002586">
    <property type="entry name" value="CobQ/CobB/MinD/ParA_Nub-bd_dom"/>
</dbReference>
<dbReference type="Gene3D" id="3.40.50.300">
    <property type="entry name" value="P-loop containing nucleotide triphosphate hydrolases"/>
    <property type="match status" value="1"/>
</dbReference>
<dbReference type="PANTHER" id="PTHR43384:SF13">
    <property type="entry name" value="SLR0110 PROTEIN"/>
    <property type="match status" value="1"/>
</dbReference>
<evidence type="ECO:0000313" key="3">
    <source>
        <dbReference type="EMBL" id="MVX60517.1"/>
    </source>
</evidence>
<protein>
    <submittedName>
        <fullName evidence="3">P-loop NTPase</fullName>
    </submittedName>
</protein>
<feature type="region of interest" description="Disordered" evidence="1">
    <location>
        <begin position="176"/>
        <end position="200"/>
    </location>
</feature>
<feature type="region of interest" description="Disordered" evidence="1">
    <location>
        <begin position="119"/>
        <end position="156"/>
    </location>
</feature>
<dbReference type="GO" id="GO:0005524">
    <property type="term" value="F:ATP binding"/>
    <property type="evidence" value="ECO:0007669"/>
    <property type="project" value="TreeGrafter"/>
</dbReference>
<keyword evidence="4" id="KW-1185">Reference proteome</keyword>
<dbReference type="InterPro" id="IPR050625">
    <property type="entry name" value="ParA/MinD_ATPase"/>
</dbReference>
<proteinExistence type="predicted"/>